<dbReference type="InterPro" id="IPR044730">
    <property type="entry name" value="RNase_H-like_dom_plant"/>
</dbReference>
<evidence type="ECO:0000313" key="4">
    <source>
        <dbReference type="Proteomes" id="UP001140206"/>
    </source>
</evidence>
<evidence type="ECO:0000259" key="1">
    <source>
        <dbReference type="Pfam" id="PF13456"/>
    </source>
</evidence>
<keyword evidence="4" id="KW-1185">Reference proteome</keyword>
<dbReference type="GO" id="GO:0003676">
    <property type="term" value="F:nucleic acid binding"/>
    <property type="evidence" value="ECO:0007669"/>
    <property type="project" value="InterPro"/>
</dbReference>
<reference evidence="3" key="1">
    <citation type="submission" date="2022-08" db="EMBL/GenBank/DDBJ databases">
        <authorList>
            <person name="Marques A."/>
        </authorList>
    </citation>
    <scope>NUCLEOTIDE SEQUENCE</scope>
    <source>
        <strain evidence="3">RhyPub2mFocal</strain>
        <tissue evidence="3">Leaves</tissue>
    </source>
</reference>
<feature type="domain" description="RNase H type-1" evidence="1">
    <location>
        <begin position="397"/>
        <end position="493"/>
    </location>
</feature>
<keyword evidence="3" id="KW-0548">Nucleotidyltransferase</keyword>
<organism evidence="3 4">
    <name type="scientific">Rhynchospora pubera</name>
    <dbReference type="NCBI Taxonomy" id="906938"/>
    <lineage>
        <taxon>Eukaryota</taxon>
        <taxon>Viridiplantae</taxon>
        <taxon>Streptophyta</taxon>
        <taxon>Embryophyta</taxon>
        <taxon>Tracheophyta</taxon>
        <taxon>Spermatophyta</taxon>
        <taxon>Magnoliopsida</taxon>
        <taxon>Liliopsida</taxon>
        <taxon>Poales</taxon>
        <taxon>Cyperaceae</taxon>
        <taxon>Cyperoideae</taxon>
        <taxon>Rhynchosporeae</taxon>
        <taxon>Rhynchospora</taxon>
    </lineage>
</organism>
<accession>A0AAV8DZD4</accession>
<dbReference type="InterPro" id="IPR002156">
    <property type="entry name" value="RNaseH_domain"/>
</dbReference>
<dbReference type="GO" id="GO:0003964">
    <property type="term" value="F:RNA-directed DNA polymerase activity"/>
    <property type="evidence" value="ECO:0007669"/>
    <property type="project" value="UniProtKB-KW"/>
</dbReference>
<gene>
    <name evidence="3" type="ORF">LUZ62_058862</name>
</gene>
<dbReference type="PANTHER" id="PTHR33116">
    <property type="entry name" value="REVERSE TRANSCRIPTASE ZINC-BINDING DOMAIN-CONTAINING PROTEIN-RELATED-RELATED"/>
    <property type="match status" value="1"/>
</dbReference>
<dbReference type="CDD" id="cd06222">
    <property type="entry name" value="RNase_H_like"/>
    <property type="match status" value="1"/>
</dbReference>
<dbReference type="EMBL" id="JAMFTS010000003">
    <property type="protein sequence ID" value="KAJ4774605.1"/>
    <property type="molecule type" value="Genomic_DNA"/>
</dbReference>
<sequence>MRLIPWEEITVPKCNGGLGLVDARVLNRAMLFKMLWRLAAKEDDQALWVRVLSAKYLSRSTLWLAKTPSRCSKLWRALLECRNDMQPHLKWFIGDGNRCSLIGDPWHPFWLRFEHQTAQARNLTIAQVIHPLTGQWNTSLLISALGFHAALYLVCAYPQPPLSHSATDRLIFTSATSGAFSFKAACRLLTTHASMTAPSASSWKAIWHSPGILPRIRLFLWKLLHDAVPVRATFARRIRLPAPPCEICGLHQDDAIHALFFCPIAQQCWLTSSLGLRTCAMPRGISDLFSFLVEQLDQRDFMRFANHLWAFWKARCKQVYEGKQINGRQVNILANSYTFLADLAGSPLRKLGGQQDCNLGRPIPTEGNICKMDGSFSDHNDSGWAYTLYLGCQLLQYGVFSGPASSPLHAEVNAMLASLKSASTAGWSEANFLSDCQILVKVINGLSDPNTVDWRVYAELLDILAYFKRNDGFSCFYVPREQLQHEHLLANYARIHNISTVQNSFPSFPPV</sequence>
<dbReference type="Proteomes" id="UP001140206">
    <property type="component" value="Chromosome 3"/>
</dbReference>
<dbReference type="SUPFAM" id="SSF53098">
    <property type="entry name" value="Ribonuclease H-like"/>
    <property type="match status" value="1"/>
</dbReference>
<feature type="domain" description="Reverse transcriptase zinc-binding" evidence="2">
    <location>
        <begin position="180"/>
        <end position="269"/>
    </location>
</feature>
<dbReference type="Pfam" id="PF13456">
    <property type="entry name" value="RVT_3"/>
    <property type="match status" value="1"/>
</dbReference>
<dbReference type="InterPro" id="IPR026960">
    <property type="entry name" value="RVT-Znf"/>
</dbReference>
<dbReference type="InterPro" id="IPR012337">
    <property type="entry name" value="RNaseH-like_sf"/>
</dbReference>
<proteinExistence type="predicted"/>
<name>A0AAV8DZD4_9POAL</name>
<dbReference type="Gene3D" id="3.30.420.10">
    <property type="entry name" value="Ribonuclease H-like superfamily/Ribonuclease H"/>
    <property type="match status" value="1"/>
</dbReference>
<dbReference type="AlphaFoldDB" id="A0AAV8DZD4"/>
<keyword evidence="3" id="KW-0808">Transferase</keyword>
<protein>
    <submittedName>
        <fullName evidence="3">RNA-directed DNA polymerase (Reverse transcriptase)-related family protein</fullName>
    </submittedName>
</protein>
<dbReference type="Pfam" id="PF13966">
    <property type="entry name" value="zf-RVT"/>
    <property type="match status" value="1"/>
</dbReference>
<dbReference type="InterPro" id="IPR036397">
    <property type="entry name" value="RNaseH_sf"/>
</dbReference>
<keyword evidence="3" id="KW-0695">RNA-directed DNA polymerase</keyword>
<evidence type="ECO:0000313" key="3">
    <source>
        <dbReference type="EMBL" id="KAJ4774605.1"/>
    </source>
</evidence>
<dbReference type="GO" id="GO:0004523">
    <property type="term" value="F:RNA-DNA hybrid ribonuclease activity"/>
    <property type="evidence" value="ECO:0007669"/>
    <property type="project" value="InterPro"/>
</dbReference>
<evidence type="ECO:0000259" key="2">
    <source>
        <dbReference type="Pfam" id="PF13966"/>
    </source>
</evidence>
<comment type="caution">
    <text evidence="3">The sequence shown here is derived from an EMBL/GenBank/DDBJ whole genome shotgun (WGS) entry which is preliminary data.</text>
</comment>
<dbReference type="PANTHER" id="PTHR33116:SF78">
    <property type="entry name" value="OS12G0587133 PROTEIN"/>
    <property type="match status" value="1"/>
</dbReference>